<feature type="transmembrane region" description="Helical" evidence="14">
    <location>
        <begin position="12"/>
        <end position="39"/>
    </location>
</feature>
<dbReference type="InterPro" id="IPR050398">
    <property type="entry name" value="HssS/ArlS-like"/>
</dbReference>
<keyword evidence="4" id="KW-1003">Cell membrane</keyword>
<evidence type="ECO:0000256" key="11">
    <source>
        <dbReference type="ARBA" id="ARBA00022989"/>
    </source>
</evidence>
<evidence type="ECO:0000256" key="6">
    <source>
        <dbReference type="ARBA" id="ARBA00022679"/>
    </source>
</evidence>
<comment type="caution">
    <text evidence="17">The sequence shown here is derived from an EMBL/GenBank/DDBJ whole genome shotgun (WGS) entry which is preliminary data.</text>
</comment>
<dbReference type="Gene3D" id="3.30.565.10">
    <property type="entry name" value="Histidine kinase-like ATPase, C-terminal domain"/>
    <property type="match status" value="1"/>
</dbReference>
<keyword evidence="7 14" id="KW-0812">Transmembrane</keyword>
<protein>
    <recommendedName>
        <fullName evidence="3">histidine kinase</fullName>
        <ecNumber evidence="3">2.7.13.3</ecNumber>
    </recommendedName>
</protein>
<keyword evidence="11 14" id="KW-1133">Transmembrane helix</keyword>
<dbReference type="EC" id="2.7.13.3" evidence="3"/>
<dbReference type="InterPro" id="IPR036890">
    <property type="entry name" value="HATPase_C_sf"/>
</dbReference>
<dbReference type="CDD" id="cd06225">
    <property type="entry name" value="HAMP"/>
    <property type="match status" value="1"/>
</dbReference>
<evidence type="ECO:0000256" key="2">
    <source>
        <dbReference type="ARBA" id="ARBA00004651"/>
    </source>
</evidence>
<dbReference type="SUPFAM" id="SSF47384">
    <property type="entry name" value="Homodimeric domain of signal transducing histidine kinase"/>
    <property type="match status" value="1"/>
</dbReference>
<evidence type="ECO:0000256" key="12">
    <source>
        <dbReference type="ARBA" id="ARBA00023012"/>
    </source>
</evidence>
<keyword evidence="13 14" id="KW-0472">Membrane</keyword>
<reference evidence="17" key="1">
    <citation type="journal article" date="2021" name="PeerJ">
        <title>Extensive microbial diversity within the chicken gut microbiome revealed by metagenomics and culture.</title>
        <authorList>
            <person name="Gilroy R."/>
            <person name="Ravi A."/>
            <person name="Getino M."/>
            <person name="Pursley I."/>
            <person name="Horton D.L."/>
            <person name="Alikhan N.F."/>
            <person name="Baker D."/>
            <person name="Gharbi K."/>
            <person name="Hall N."/>
            <person name="Watson M."/>
            <person name="Adriaenssens E.M."/>
            <person name="Foster-Nyarko E."/>
            <person name="Jarju S."/>
            <person name="Secka A."/>
            <person name="Antonio M."/>
            <person name="Oren A."/>
            <person name="Chaudhuri R.R."/>
            <person name="La Ragione R."/>
            <person name="Hildebrand F."/>
            <person name="Pallen M.J."/>
        </authorList>
    </citation>
    <scope>NUCLEOTIDE SEQUENCE</scope>
    <source>
        <strain evidence="17">CHK192-9172</strain>
    </source>
</reference>
<evidence type="ECO:0000256" key="10">
    <source>
        <dbReference type="ARBA" id="ARBA00022840"/>
    </source>
</evidence>
<dbReference type="SUPFAM" id="SSF158472">
    <property type="entry name" value="HAMP domain-like"/>
    <property type="match status" value="1"/>
</dbReference>
<evidence type="ECO:0000313" key="18">
    <source>
        <dbReference type="Proteomes" id="UP000824024"/>
    </source>
</evidence>
<evidence type="ECO:0000256" key="9">
    <source>
        <dbReference type="ARBA" id="ARBA00022777"/>
    </source>
</evidence>
<evidence type="ECO:0000313" key="17">
    <source>
        <dbReference type="EMBL" id="HIZ07480.1"/>
    </source>
</evidence>
<dbReference type="CDD" id="cd00082">
    <property type="entry name" value="HisKA"/>
    <property type="match status" value="1"/>
</dbReference>
<name>A0A9D2IFU5_9FIRM</name>
<dbReference type="Pfam" id="PF02518">
    <property type="entry name" value="HATPase_c"/>
    <property type="match status" value="1"/>
</dbReference>
<dbReference type="SMART" id="SM00304">
    <property type="entry name" value="HAMP"/>
    <property type="match status" value="1"/>
</dbReference>
<keyword evidence="6" id="KW-0808">Transferase</keyword>
<comment type="subcellular location">
    <subcellularLocation>
        <location evidence="2">Cell membrane</location>
        <topology evidence="2">Multi-pass membrane protein</topology>
    </subcellularLocation>
</comment>
<dbReference type="GO" id="GO:0000155">
    <property type="term" value="F:phosphorelay sensor kinase activity"/>
    <property type="evidence" value="ECO:0007669"/>
    <property type="project" value="InterPro"/>
</dbReference>
<feature type="domain" description="HAMP" evidence="16">
    <location>
        <begin position="149"/>
        <end position="201"/>
    </location>
</feature>
<dbReference type="AlphaFoldDB" id="A0A9D2IFU5"/>
<dbReference type="PANTHER" id="PTHR45528">
    <property type="entry name" value="SENSOR HISTIDINE KINASE CPXA"/>
    <property type="match status" value="1"/>
</dbReference>
<evidence type="ECO:0000256" key="4">
    <source>
        <dbReference type="ARBA" id="ARBA00022475"/>
    </source>
</evidence>
<dbReference type="GO" id="GO:0005886">
    <property type="term" value="C:plasma membrane"/>
    <property type="evidence" value="ECO:0007669"/>
    <property type="project" value="UniProtKB-SubCell"/>
</dbReference>
<feature type="domain" description="Histidine kinase" evidence="15">
    <location>
        <begin position="216"/>
        <end position="427"/>
    </location>
</feature>
<dbReference type="SMART" id="SM00387">
    <property type="entry name" value="HATPase_c"/>
    <property type="match status" value="1"/>
</dbReference>
<dbReference type="InterPro" id="IPR036097">
    <property type="entry name" value="HisK_dim/P_sf"/>
</dbReference>
<evidence type="ECO:0000259" key="16">
    <source>
        <dbReference type="PROSITE" id="PS50885"/>
    </source>
</evidence>
<dbReference type="SMART" id="SM00388">
    <property type="entry name" value="HisKA"/>
    <property type="match status" value="1"/>
</dbReference>
<evidence type="ECO:0000256" key="5">
    <source>
        <dbReference type="ARBA" id="ARBA00022553"/>
    </source>
</evidence>
<dbReference type="GO" id="GO:0005524">
    <property type="term" value="F:ATP binding"/>
    <property type="evidence" value="ECO:0007669"/>
    <property type="project" value="UniProtKB-KW"/>
</dbReference>
<evidence type="ECO:0000256" key="3">
    <source>
        <dbReference type="ARBA" id="ARBA00012438"/>
    </source>
</evidence>
<keyword evidence="10" id="KW-0067">ATP-binding</keyword>
<keyword evidence="8" id="KW-0547">Nucleotide-binding</keyword>
<evidence type="ECO:0000256" key="8">
    <source>
        <dbReference type="ARBA" id="ARBA00022741"/>
    </source>
</evidence>
<dbReference type="InterPro" id="IPR003660">
    <property type="entry name" value="HAMP_dom"/>
</dbReference>
<evidence type="ECO:0000256" key="14">
    <source>
        <dbReference type="SAM" id="Phobius"/>
    </source>
</evidence>
<gene>
    <name evidence="17" type="ORF">IAA08_06050</name>
</gene>
<keyword evidence="9 17" id="KW-0418">Kinase</keyword>
<reference evidence="17" key="2">
    <citation type="submission" date="2021-04" db="EMBL/GenBank/DDBJ databases">
        <authorList>
            <person name="Gilroy R."/>
        </authorList>
    </citation>
    <scope>NUCLEOTIDE SEQUENCE</scope>
    <source>
        <strain evidence="17">CHK192-9172</strain>
    </source>
</reference>
<evidence type="ECO:0000256" key="1">
    <source>
        <dbReference type="ARBA" id="ARBA00000085"/>
    </source>
</evidence>
<dbReference type="InterPro" id="IPR004358">
    <property type="entry name" value="Sig_transdc_His_kin-like_C"/>
</dbReference>
<proteinExistence type="predicted"/>
<accession>A0A9D2IFU5</accession>
<keyword evidence="12" id="KW-0902">Two-component regulatory system</keyword>
<keyword evidence="5" id="KW-0597">Phosphoprotein</keyword>
<dbReference type="PRINTS" id="PR00344">
    <property type="entry name" value="BCTRLSENSOR"/>
</dbReference>
<dbReference type="Gene3D" id="6.10.340.10">
    <property type="match status" value="1"/>
</dbReference>
<organism evidence="17 18">
    <name type="scientific">Candidatus Eubacterium avistercoris</name>
    <dbReference type="NCBI Taxonomy" id="2838567"/>
    <lineage>
        <taxon>Bacteria</taxon>
        <taxon>Bacillati</taxon>
        <taxon>Bacillota</taxon>
        <taxon>Clostridia</taxon>
        <taxon>Eubacteriales</taxon>
        <taxon>Eubacteriaceae</taxon>
        <taxon>Eubacterium</taxon>
    </lineage>
</organism>
<dbReference type="InterPro" id="IPR003661">
    <property type="entry name" value="HisK_dim/P_dom"/>
</dbReference>
<dbReference type="Gene3D" id="1.10.287.130">
    <property type="match status" value="1"/>
</dbReference>
<evidence type="ECO:0000256" key="7">
    <source>
        <dbReference type="ARBA" id="ARBA00022692"/>
    </source>
</evidence>
<dbReference type="PROSITE" id="PS50885">
    <property type="entry name" value="HAMP"/>
    <property type="match status" value="1"/>
</dbReference>
<comment type="catalytic activity">
    <reaction evidence="1">
        <text>ATP + protein L-histidine = ADP + protein N-phospho-L-histidine.</text>
        <dbReference type="EC" id="2.7.13.3"/>
    </reaction>
</comment>
<feature type="transmembrane region" description="Helical" evidence="14">
    <location>
        <begin position="125"/>
        <end position="147"/>
    </location>
</feature>
<evidence type="ECO:0000256" key="13">
    <source>
        <dbReference type="ARBA" id="ARBA00023136"/>
    </source>
</evidence>
<dbReference type="Proteomes" id="UP000824024">
    <property type="component" value="Unassembled WGS sequence"/>
</dbReference>
<dbReference type="InterPro" id="IPR005467">
    <property type="entry name" value="His_kinase_dom"/>
</dbReference>
<dbReference type="PROSITE" id="PS50109">
    <property type="entry name" value="HIS_KIN"/>
    <property type="match status" value="1"/>
</dbReference>
<sequence>MEAIKFRGLRGSFVLYVITAFVFAAILSGLTIWGCVALQKALLPDSNLVYLTIQRSDAQGNETTTTVPMPLDDVLKEIPSMISMEDPEGDLLSDGQNVKYSVTKIENSFTALSPKRRLLYQASQIGMVALPVFFSLAGILLCGLLFYRKKLKTPISLLSSATEQIAEQNLDFQISYPSADEMGALCASFEQMRQTLKENNQKLWDMLEERRRLQGSVAHDLRNPIAIIQGYAQYLQLNLSGGGISKEKISFVVANILQTSHRLERYTDSLRTISRLEELEAQLQPVDFPSLSADMREDFTLLTEGRKIGLDWKNAVAEKELNLDAKILYRILENLIGNAVRFANQRIAVQISCHQGLLTITVSDDGPGFPQRVLNSKDSYAYMGSEDENHLGMGLSICRVLCRKHGGKLILSNAEHGGAVVKFTLLS</sequence>
<dbReference type="PANTHER" id="PTHR45528:SF1">
    <property type="entry name" value="SENSOR HISTIDINE KINASE CPXA"/>
    <property type="match status" value="1"/>
</dbReference>
<evidence type="ECO:0000259" key="15">
    <source>
        <dbReference type="PROSITE" id="PS50109"/>
    </source>
</evidence>
<dbReference type="InterPro" id="IPR003594">
    <property type="entry name" value="HATPase_dom"/>
</dbReference>
<dbReference type="Pfam" id="PF00512">
    <property type="entry name" value="HisKA"/>
    <property type="match status" value="1"/>
</dbReference>
<dbReference type="Pfam" id="PF00672">
    <property type="entry name" value="HAMP"/>
    <property type="match status" value="1"/>
</dbReference>
<dbReference type="EMBL" id="DXCH01000169">
    <property type="protein sequence ID" value="HIZ07480.1"/>
    <property type="molecule type" value="Genomic_DNA"/>
</dbReference>
<dbReference type="SUPFAM" id="SSF55874">
    <property type="entry name" value="ATPase domain of HSP90 chaperone/DNA topoisomerase II/histidine kinase"/>
    <property type="match status" value="1"/>
</dbReference>